<dbReference type="Proteomes" id="UP000729701">
    <property type="component" value="Unassembled WGS sequence"/>
</dbReference>
<protein>
    <submittedName>
        <fullName evidence="2">DUF3616 domain-containing protein</fullName>
    </submittedName>
</protein>
<dbReference type="AlphaFoldDB" id="A0A951US02"/>
<sequence length="355" mass="39552">MDNSSLINQVLLTFNDSFKDHRQDLSAVLLTPDRHLWLGSDETSTIERLSLIDSENFGEHQHIRVAEFFSLPAPEDKEIDIEGLVYSDYYLWLVGSHSWKRKKAKSSKSDTKNLERLATVESEANRYILGRIPLVDGQLFASCPHPQNSDIQLSAAKLEVGNQSNLLMEALANDPHLGFFVKAAIPGKDNGFDIEGIGIYQNRIFIGLRGPVLRGWAVMLEIEVENSAPELLNLRPIGELGKQYKKHFVFLNGLGIRDLCFNGEDLLILAGPTMDLDGPVQIYCLKNGVNLTENTLNKPEILQNIPYGNREEHAEGIALFQDISGVPSVLVVYDSPAKRRLVSDTGVIADVFKLA</sequence>
<evidence type="ECO:0000313" key="3">
    <source>
        <dbReference type="Proteomes" id="UP000729701"/>
    </source>
</evidence>
<organism evidence="2 3">
    <name type="scientific">Cyanomargarita calcarea GSE-NOS-MK-12-04C</name>
    <dbReference type="NCBI Taxonomy" id="2839659"/>
    <lineage>
        <taxon>Bacteria</taxon>
        <taxon>Bacillati</taxon>
        <taxon>Cyanobacteriota</taxon>
        <taxon>Cyanophyceae</taxon>
        <taxon>Nostocales</taxon>
        <taxon>Cyanomargaritaceae</taxon>
        <taxon>Cyanomargarita</taxon>
    </lineage>
</organism>
<accession>A0A951US02</accession>
<gene>
    <name evidence="2" type="ORF">KME60_08325</name>
</gene>
<dbReference type="Pfam" id="PF12275">
    <property type="entry name" value="DUF3616"/>
    <property type="match status" value="1"/>
</dbReference>
<dbReference type="EMBL" id="JAHHGZ010000007">
    <property type="protein sequence ID" value="MBW4667424.1"/>
    <property type="molecule type" value="Genomic_DNA"/>
</dbReference>
<comment type="caution">
    <text evidence="2">The sequence shown here is derived from an EMBL/GenBank/DDBJ whole genome shotgun (WGS) entry which is preliminary data.</text>
</comment>
<dbReference type="InterPro" id="IPR022060">
    <property type="entry name" value="DUF3616"/>
</dbReference>
<name>A0A951US02_9CYAN</name>
<evidence type="ECO:0000313" key="2">
    <source>
        <dbReference type="EMBL" id="MBW4667424.1"/>
    </source>
</evidence>
<proteinExistence type="predicted"/>
<feature type="domain" description="DUF3616" evidence="1">
    <location>
        <begin position="24"/>
        <end position="350"/>
    </location>
</feature>
<reference evidence="2" key="2">
    <citation type="journal article" date="2022" name="Microbiol. Resour. Announc.">
        <title>Metagenome Sequencing to Explore Phylogenomics of Terrestrial Cyanobacteria.</title>
        <authorList>
            <person name="Ward R.D."/>
            <person name="Stajich J.E."/>
            <person name="Johansen J.R."/>
            <person name="Huntemann M."/>
            <person name="Clum A."/>
            <person name="Foster B."/>
            <person name="Foster B."/>
            <person name="Roux S."/>
            <person name="Palaniappan K."/>
            <person name="Varghese N."/>
            <person name="Mukherjee S."/>
            <person name="Reddy T.B.K."/>
            <person name="Daum C."/>
            <person name="Copeland A."/>
            <person name="Chen I.A."/>
            <person name="Ivanova N.N."/>
            <person name="Kyrpides N.C."/>
            <person name="Shapiro N."/>
            <person name="Eloe-Fadrosh E.A."/>
            <person name="Pietrasiak N."/>
        </authorList>
    </citation>
    <scope>NUCLEOTIDE SEQUENCE</scope>
    <source>
        <strain evidence="2">GSE-NOS-MK-12-04C</strain>
    </source>
</reference>
<reference evidence="2" key="1">
    <citation type="submission" date="2021-05" db="EMBL/GenBank/DDBJ databases">
        <authorList>
            <person name="Pietrasiak N."/>
            <person name="Ward R."/>
            <person name="Stajich J.E."/>
            <person name="Kurbessoian T."/>
        </authorList>
    </citation>
    <scope>NUCLEOTIDE SEQUENCE</scope>
    <source>
        <strain evidence="2">GSE-NOS-MK-12-04C</strain>
    </source>
</reference>
<evidence type="ECO:0000259" key="1">
    <source>
        <dbReference type="Pfam" id="PF12275"/>
    </source>
</evidence>